<reference evidence="10 11" key="1">
    <citation type="submission" date="2019-11" db="EMBL/GenBank/DDBJ databases">
        <title>Draft genome sequence of Paludibacterium sp. dN18-1.</title>
        <authorList>
            <person name="Im W.-T."/>
        </authorList>
    </citation>
    <scope>NUCLEOTIDE SEQUENCE [LARGE SCALE GENOMIC DNA]</scope>
    <source>
        <strain evidence="11">dN 18-1</strain>
    </source>
</reference>
<dbReference type="InterPro" id="IPR004812">
    <property type="entry name" value="Efflux_drug-R_Bcr/CmlA"/>
</dbReference>
<feature type="transmembrane region" description="Helical" evidence="8">
    <location>
        <begin position="135"/>
        <end position="159"/>
    </location>
</feature>
<accession>A0A844GDF2</accession>
<evidence type="ECO:0000259" key="9">
    <source>
        <dbReference type="PROSITE" id="PS50850"/>
    </source>
</evidence>
<comment type="caution">
    <text evidence="8">Lacks conserved residue(s) required for the propagation of feature annotation.</text>
</comment>
<keyword evidence="4" id="KW-1003">Cell membrane</keyword>
<evidence type="ECO:0000256" key="6">
    <source>
        <dbReference type="ARBA" id="ARBA00022989"/>
    </source>
</evidence>
<keyword evidence="5 8" id="KW-0812">Transmembrane</keyword>
<feature type="transmembrane region" description="Helical" evidence="8">
    <location>
        <begin position="47"/>
        <end position="65"/>
    </location>
</feature>
<dbReference type="AlphaFoldDB" id="A0A844GDF2"/>
<dbReference type="GO" id="GO:1990961">
    <property type="term" value="P:xenobiotic detoxification by transmembrane export across the plasma membrane"/>
    <property type="evidence" value="ECO:0007669"/>
    <property type="project" value="InterPro"/>
</dbReference>
<dbReference type="InterPro" id="IPR036259">
    <property type="entry name" value="MFS_trans_sf"/>
</dbReference>
<dbReference type="InterPro" id="IPR011701">
    <property type="entry name" value="MFS"/>
</dbReference>
<feature type="transmembrane region" description="Helical" evidence="8">
    <location>
        <begin position="217"/>
        <end position="239"/>
    </location>
</feature>
<feature type="domain" description="Major facilitator superfamily (MFS) profile" evidence="9">
    <location>
        <begin position="11"/>
        <end position="392"/>
    </location>
</feature>
<keyword evidence="6 8" id="KW-1133">Transmembrane helix</keyword>
<dbReference type="InterPro" id="IPR020846">
    <property type="entry name" value="MFS_dom"/>
</dbReference>
<evidence type="ECO:0000313" key="11">
    <source>
        <dbReference type="Proteomes" id="UP000446658"/>
    </source>
</evidence>
<keyword evidence="8" id="KW-0997">Cell inner membrane</keyword>
<evidence type="ECO:0000256" key="8">
    <source>
        <dbReference type="RuleBase" id="RU365088"/>
    </source>
</evidence>
<sequence length="421" mass="45989">MPHSSRRHFGLALLLAALSTLGPFSIDTFLPAMQAIGLTLAATPLQMQQALTVYLFCYALMMLWHGSISDAIGRRPVVLVTTLLFSLASLGCALSNSLASLLLFRALQGLCGGAGLVVGRAIIRDKLDGHEAQRLMSHVTMLFSLSPAIAPVIGGWLFGRLGWHSIFFFMALVGLLLFVMSWFALAETHHASRRQPLKVRYLLANYLQVGRKREFQLLTAAVSCNFAGFFLYIPAAPVFLIQHLHLRPDQFLWMFGPAVSGIMFGAFLSGRMAGRRSSREIVNIGYALMFTAATVNLLYNLTAGASMPWAVLPLACYTTGMSLVAPSITLNLMDQFPSLRGTVSSLQGFLQTMMSSLVAGVVSPLVWGSPLTLALTMALFLLAGFVFRTRYRQLVARAPSVVVHGKLSPPWRAFIFIAKEN</sequence>
<evidence type="ECO:0000313" key="10">
    <source>
        <dbReference type="EMBL" id="MTD33301.1"/>
    </source>
</evidence>
<comment type="subcellular location">
    <subcellularLocation>
        <location evidence="8">Cell inner membrane</location>
        <topology evidence="8">Multi-pass membrane protein</topology>
    </subcellularLocation>
    <subcellularLocation>
        <location evidence="1">Cell membrane</location>
        <topology evidence="1">Multi-pass membrane protein</topology>
    </subcellularLocation>
</comment>
<evidence type="ECO:0000256" key="7">
    <source>
        <dbReference type="ARBA" id="ARBA00023136"/>
    </source>
</evidence>
<dbReference type="CDD" id="cd17320">
    <property type="entry name" value="MFS_MdfA_MDR_like"/>
    <property type="match status" value="1"/>
</dbReference>
<dbReference type="EMBL" id="WLYX01000001">
    <property type="protein sequence ID" value="MTD33301.1"/>
    <property type="molecule type" value="Genomic_DNA"/>
</dbReference>
<dbReference type="GO" id="GO:0042910">
    <property type="term" value="F:xenobiotic transmembrane transporter activity"/>
    <property type="evidence" value="ECO:0007669"/>
    <property type="project" value="InterPro"/>
</dbReference>
<evidence type="ECO:0000256" key="5">
    <source>
        <dbReference type="ARBA" id="ARBA00022692"/>
    </source>
</evidence>
<evidence type="ECO:0000256" key="2">
    <source>
        <dbReference type="ARBA" id="ARBA00006236"/>
    </source>
</evidence>
<name>A0A844GDF2_9NEIS</name>
<feature type="transmembrane region" description="Helical" evidence="8">
    <location>
        <begin position="251"/>
        <end position="269"/>
    </location>
</feature>
<dbReference type="RefSeq" id="WP_230370136.1">
    <property type="nucleotide sequence ID" value="NZ_WLYX01000001.1"/>
</dbReference>
<evidence type="ECO:0000256" key="3">
    <source>
        <dbReference type="ARBA" id="ARBA00022448"/>
    </source>
</evidence>
<evidence type="ECO:0000256" key="4">
    <source>
        <dbReference type="ARBA" id="ARBA00022475"/>
    </source>
</evidence>
<feature type="transmembrane region" description="Helical" evidence="8">
    <location>
        <begin position="165"/>
        <end position="185"/>
    </location>
</feature>
<comment type="caution">
    <text evidence="10">The sequence shown here is derived from an EMBL/GenBank/DDBJ whole genome shotgun (WGS) entry which is preliminary data.</text>
</comment>
<feature type="transmembrane region" description="Helical" evidence="8">
    <location>
        <begin position="281"/>
        <end position="299"/>
    </location>
</feature>
<evidence type="ECO:0000256" key="1">
    <source>
        <dbReference type="ARBA" id="ARBA00004651"/>
    </source>
</evidence>
<dbReference type="SUPFAM" id="SSF103473">
    <property type="entry name" value="MFS general substrate transporter"/>
    <property type="match status" value="1"/>
</dbReference>
<dbReference type="GO" id="GO:0005886">
    <property type="term" value="C:plasma membrane"/>
    <property type="evidence" value="ECO:0007669"/>
    <property type="project" value="UniProtKB-SubCell"/>
</dbReference>
<proteinExistence type="inferred from homology"/>
<feature type="transmembrane region" description="Helical" evidence="8">
    <location>
        <begin position="371"/>
        <end position="387"/>
    </location>
</feature>
<feature type="transmembrane region" description="Helical" evidence="8">
    <location>
        <begin position="102"/>
        <end position="123"/>
    </location>
</feature>
<comment type="similarity">
    <text evidence="2 8">Belongs to the major facilitator superfamily. Bcr/CmlA family.</text>
</comment>
<feature type="transmembrane region" description="Helical" evidence="8">
    <location>
        <begin position="77"/>
        <end position="96"/>
    </location>
</feature>
<protein>
    <recommendedName>
        <fullName evidence="8">Bcr/CflA family efflux transporter</fullName>
    </recommendedName>
</protein>
<organism evidence="10 11">
    <name type="scientific">Paludibacterium denitrificans</name>
    <dbReference type="NCBI Taxonomy" id="2675226"/>
    <lineage>
        <taxon>Bacteria</taxon>
        <taxon>Pseudomonadati</taxon>
        <taxon>Pseudomonadota</taxon>
        <taxon>Betaproteobacteria</taxon>
        <taxon>Neisseriales</taxon>
        <taxon>Chromobacteriaceae</taxon>
        <taxon>Paludibacterium</taxon>
    </lineage>
</organism>
<keyword evidence="11" id="KW-1185">Reference proteome</keyword>
<dbReference type="NCBIfam" id="TIGR00710">
    <property type="entry name" value="efflux_Bcr_CflA"/>
    <property type="match status" value="1"/>
</dbReference>
<gene>
    <name evidence="10" type="ORF">GKE73_09650</name>
</gene>
<dbReference type="Pfam" id="PF07690">
    <property type="entry name" value="MFS_1"/>
    <property type="match status" value="1"/>
</dbReference>
<keyword evidence="3 8" id="KW-0813">Transport</keyword>
<dbReference type="Proteomes" id="UP000446658">
    <property type="component" value="Unassembled WGS sequence"/>
</dbReference>
<dbReference type="PROSITE" id="PS50850">
    <property type="entry name" value="MFS"/>
    <property type="match status" value="1"/>
</dbReference>
<dbReference type="PANTHER" id="PTHR42718">
    <property type="entry name" value="MAJOR FACILITATOR SUPERFAMILY MULTIDRUG TRANSPORTER MFSC"/>
    <property type="match status" value="1"/>
</dbReference>
<keyword evidence="7 8" id="KW-0472">Membrane</keyword>
<dbReference type="PANTHER" id="PTHR42718:SF9">
    <property type="entry name" value="MAJOR FACILITATOR SUPERFAMILY MULTIDRUG TRANSPORTER MFSC"/>
    <property type="match status" value="1"/>
</dbReference>
<dbReference type="Gene3D" id="1.20.1720.10">
    <property type="entry name" value="Multidrug resistance protein D"/>
    <property type="match status" value="1"/>
</dbReference>